<dbReference type="Pfam" id="PF01014">
    <property type="entry name" value="Uricase"/>
    <property type="match status" value="2"/>
</dbReference>
<feature type="binding site" evidence="7">
    <location>
        <position position="55"/>
    </location>
    <ligand>
        <name>5-hydroxyisourate</name>
        <dbReference type="ChEBI" id="CHEBI:18072"/>
    </ligand>
</feature>
<dbReference type="Proteomes" id="UP000236884">
    <property type="component" value="Chromosome"/>
</dbReference>
<dbReference type="UniPathway" id="UPA00394">
    <property type="reaction ID" value="UER00650"/>
</dbReference>
<evidence type="ECO:0000256" key="2">
    <source>
        <dbReference type="ARBA" id="ARBA00009760"/>
    </source>
</evidence>
<dbReference type="OrthoDB" id="9809009at2"/>
<name>A0A0S3PVL2_9BRAD</name>
<feature type="binding site" evidence="7">
    <location>
        <position position="217"/>
    </location>
    <ligand>
        <name>5-hydroxyisourate</name>
        <dbReference type="ChEBI" id="CHEBI:18072"/>
    </ligand>
</feature>
<dbReference type="GO" id="GO:0019628">
    <property type="term" value="P:urate catabolic process"/>
    <property type="evidence" value="ECO:0007669"/>
    <property type="project" value="UniProtKB-UniPathway"/>
</dbReference>
<comment type="function">
    <text evidence="5 8">Catalyzes the oxidation of uric acid to 5-hydroxyisourate, which is further processed to form (S)-allantoin.</text>
</comment>
<feature type="active site" description="Charge relay system" evidence="6">
    <location>
        <position position="245"/>
    </location>
</feature>
<dbReference type="EMBL" id="AP014946">
    <property type="protein sequence ID" value="BAT59938.1"/>
    <property type="molecule type" value="Genomic_DNA"/>
</dbReference>
<dbReference type="PANTHER" id="PTHR42874:SF1">
    <property type="entry name" value="URICASE"/>
    <property type="match status" value="1"/>
</dbReference>
<comment type="similarity">
    <text evidence="2 5 8">Belongs to the uricase family.</text>
</comment>
<evidence type="ECO:0000313" key="10">
    <source>
        <dbReference type="Proteomes" id="UP000236884"/>
    </source>
</evidence>
<protein>
    <recommendedName>
        <fullName evidence="5 8">Uricase</fullName>
        <ecNumber evidence="5 8">1.7.3.3</ecNumber>
    </recommendedName>
    <alternativeName>
        <fullName evidence="5">Urate oxidase</fullName>
    </alternativeName>
</protein>
<keyword evidence="3 5" id="KW-0659">Purine metabolism</keyword>
<accession>A0A0S3PVL2</accession>
<evidence type="ECO:0000313" key="9">
    <source>
        <dbReference type="EMBL" id="BAT59938.1"/>
    </source>
</evidence>
<feature type="binding site" evidence="7">
    <location>
        <position position="174"/>
    </location>
    <ligand>
        <name>5-hydroxyisourate</name>
        <dbReference type="ChEBI" id="CHEBI:18072"/>
    </ligand>
</feature>
<reference evidence="9 10" key="1">
    <citation type="submission" date="2015-08" db="EMBL/GenBank/DDBJ databases">
        <title>Investigation of the bacterial diversity of lava forest soil.</title>
        <authorList>
            <person name="Lee J.S."/>
        </authorList>
    </citation>
    <scope>NUCLEOTIDE SEQUENCE [LARGE SCALE GENOMIC DNA]</scope>
    <source>
        <strain evidence="9 10">GJW-30</strain>
    </source>
</reference>
<dbReference type="NCBIfam" id="TIGR03383">
    <property type="entry name" value="urate_oxi"/>
    <property type="match status" value="1"/>
</dbReference>
<evidence type="ECO:0000256" key="1">
    <source>
        <dbReference type="ARBA" id="ARBA00004831"/>
    </source>
</evidence>
<dbReference type="EC" id="1.7.3.3" evidence="5 8"/>
<dbReference type="SUPFAM" id="SSF55620">
    <property type="entry name" value="Tetrahydrobiopterin biosynthesis enzymes-like"/>
    <property type="match status" value="2"/>
</dbReference>
<feature type="binding site" evidence="7">
    <location>
        <position position="216"/>
    </location>
    <ligand>
        <name>5-hydroxyisourate</name>
        <dbReference type="ChEBI" id="CHEBI:18072"/>
    </ligand>
</feature>
<feature type="binding site" evidence="7">
    <location>
        <position position="56"/>
    </location>
    <ligand>
        <name>urate</name>
        <dbReference type="ChEBI" id="CHEBI:17775"/>
    </ligand>
</feature>
<dbReference type="InterPro" id="IPR002042">
    <property type="entry name" value="Uricase"/>
</dbReference>
<dbReference type="RefSeq" id="WP_096355735.1">
    <property type="nucleotide sequence ID" value="NZ_AP014946.1"/>
</dbReference>
<evidence type="ECO:0000256" key="7">
    <source>
        <dbReference type="PIRSR" id="PIRSR000241-2"/>
    </source>
</evidence>
<dbReference type="KEGG" id="vgo:GJW-30_1_02473"/>
<comment type="catalytic activity">
    <reaction evidence="5 8">
        <text>urate + O2 + H2O = 5-hydroxyisourate + H2O2</text>
        <dbReference type="Rhea" id="RHEA:21368"/>
        <dbReference type="ChEBI" id="CHEBI:15377"/>
        <dbReference type="ChEBI" id="CHEBI:15379"/>
        <dbReference type="ChEBI" id="CHEBI:16240"/>
        <dbReference type="ChEBI" id="CHEBI:17775"/>
        <dbReference type="ChEBI" id="CHEBI:18072"/>
        <dbReference type="EC" id="1.7.3.3"/>
    </reaction>
</comment>
<keyword evidence="10" id="KW-1185">Reference proteome</keyword>
<feature type="binding site" evidence="7">
    <location>
        <position position="243"/>
    </location>
    <ligand>
        <name>urate</name>
        <dbReference type="ChEBI" id="CHEBI:17775"/>
    </ligand>
</feature>
<feature type="active site" description="Charge relay system" evidence="6">
    <location>
        <position position="55"/>
    </location>
</feature>
<dbReference type="GO" id="GO:0006145">
    <property type="term" value="P:purine nucleobase catabolic process"/>
    <property type="evidence" value="ECO:0007669"/>
    <property type="project" value="TreeGrafter"/>
</dbReference>
<keyword evidence="4 5" id="KW-0560">Oxidoreductase</keyword>
<dbReference type="PIRSF" id="PIRSF000241">
    <property type="entry name" value="Urate_oxidase"/>
    <property type="match status" value="1"/>
</dbReference>
<gene>
    <name evidence="9" type="primary">uox</name>
    <name evidence="9" type="ORF">GJW-30_1_02473</name>
</gene>
<feature type="binding site" evidence="7">
    <location>
        <position position="55"/>
    </location>
    <ligand>
        <name>O2</name>
        <dbReference type="ChEBI" id="CHEBI:15379"/>
    </ligand>
</feature>
<feature type="active site" description="Charge relay system" evidence="6">
    <location>
        <position position="10"/>
    </location>
</feature>
<feature type="binding site" evidence="7">
    <location>
        <position position="56"/>
    </location>
    <ligand>
        <name>5-hydroxyisourate</name>
        <dbReference type="ChEBI" id="CHEBI:18072"/>
    </ligand>
</feature>
<evidence type="ECO:0000256" key="6">
    <source>
        <dbReference type="PIRSR" id="PIRSR000241-1"/>
    </source>
</evidence>
<proteinExistence type="inferred from homology"/>
<dbReference type="PANTHER" id="PTHR42874">
    <property type="entry name" value="URICASE"/>
    <property type="match status" value="1"/>
</dbReference>
<dbReference type="GO" id="GO:0004846">
    <property type="term" value="F:urate oxidase activity"/>
    <property type="evidence" value="ECO:0007669"/>
    <property type="project" value="UniProtKB-EC"/>
</dbReference>
<feature type="binding site" evidence="7">
    <location>
        <position position="243"/>
    </location>
    <ligand>
        <name>O2</name>
        <dbReference type="ChEBI" id="CHEBI:15379"/>
    </ligand>
</feature>
<dbReference type="PRINTS" id="PR00093">
    <property type="entry name" value="URICASE"/>
</dbReference>
<evidence type="ECO:0000256" key="3">
    <source>
        <dbReference type="ARBA" id="ARBA00022631"/>
    </source>
</evidence>
<feature type="binding site" evidence="7">
    <location>
        <position position="217"/>
    </location>
    <ligand>
        <name>urate</name>
        <dbReference type="ChEBI" id="CHEBI:17775"/>
    </ligand>
</feature>
<feature type="binding site" evidence="7">
    <location>
        <position position="216"/>
    </location>
    <ligand>
        <name>urate</name>
        <dbReference type="ChEBI" id="CHEBI:17775"/>
    </ligand>
</feature>
<dbReference type="AlphaFoldDB" id="A0A0S3PVL2"/>
<feature type="binding site" evidence="7">
    <location>
        <position position="55"/>
    </location>
    <ligand>
        <name>urate</name>
        <dbReference type="ChEBI" id="CHEBI:17775"/>
    </ligand>
</feature>
<organism evidence="9 10">
    <name type="scientific">Variibacter gotjawalensis</name>
    <dbReference type="NCBI Taxonomy" id="1333996"/>
    <lineage>
        <taxon>Bacteria</taxon>
        <taxon>Pseudomonadati</taxon>
        <taxon>Pseudomonadota</taxon>
        <taxon>Alphaproteobacteria</taxon>
        <taxon>Hyphomicrobiales</taxon>
        <taxon>Nitrobacteraceae</taxon>
        <taxon>Variibacter</taxon>
    </lineage>
</organism>
<comment type="pathway">
    <text evidence="1 5">Purine metabolism; urate degradation; (S)-allantoin from urate: step 1/3.</text>
</comment>
<feature type="binding site" evidence="7">
    <location>
        <position position="174"/>
    </location>
    <ligand>
        <name>urate</name>
        <dbReference type="ChEBI" id="CHEBI:17775"/>
    </ligand>
</feature>
<evidence type="ECO:0000256" key="8">
    <source>
        <dbReference type="RuleBase" id="RU004455"/>
    </source>
</evidence>
<dbReference type="Gene3D" id="3.10.270.10">
    <property type="entry name" value="Urate Oxidase"/>
    <property type="match status" value="1"/>
</dbReference>
<sequence>MTLISSTYGKGRVRVMRINKVGAVQEPRELSINVMLTGKFSQVFTDKDNALAISTDTMKNLVNIVARENLALGAEDFCAAVAQRFFERYEQVDGVTLKARETKWKRLEIDGHPHDHSFVLDNNGNPIVELAAERGKLPEISSGVSGFTFMKTTRSGWDKYLMDPYTTIRETRDRIAATSLEARWQWKAVPASYENTNTAIIDTMMQVFATTYSESVQDSLYRMAMAALAAVPEIETVSLAAPNKHYLLMNLEAFGLTNENAVFLPTDEPHGQIECVVGRE</sequence>
<evidence type="ECO:0000256" key="5">
    <source>
        <dbReference type="PIRNR" id="PIRNR000241"/>
    </source>
</evidence>
<evidence type="ECO:0000256" key="4">
    <source>
        <dbReference type="ARBA" id="ARBA00023002"/>
    </source>
</evidence>
<feature type="binding site" evidence="7">
    <location>
        <position position="243"/>
    </location>
    <ligand>
        <name>5-hydroxyisourate</name>
        <dbReference type="ChEBI" id="CHEBI:18072"/>
    </ligand>
</feature>